<accession>A0A135SYI0</accession>
<protein>
    <submittedName>
        <fullName evidence="2">Uncharacterized protein</fullName>
    </submittedName>
</protein>
<gene>
    <name evidence="2" type="ORF">CNYM01_12600</name>
</gene>
<feature type="region of interest" description="Disordered" evidence="1">
    <location>
        <begin position="44"/>
        <end position="117"/>
    </location>
</feature>
<proteinExistence type="predicted"/>
<dbReference type="EMBL" id="JEMN01001298">
    <property type="protein sequence ID" value="KXH40970.1"/>
    <property type="molecule type" value="Genomic_DNA"/>
</dbReference>
<dbReference type="Proteomes" id="UP000070054">
    <property type="component" value="Unassembled WGS sequence"/>
</dbReference>
<comment type="caution">
    <text evidence="2">The sequence shown here is derived from an EMBL/GenBank/DDBJ whole genome shotgun (WGS) entry which is preliminary data.</text>
</comment>
<sequence length="179" mass="19846">MRKPTKRNTTKRHMMELTKVRTTKVRTTKTTIMRPIMELTTMKTTTMTPTTNSPTVSPPTSMSTTMRHLQPSRCIATRQPRKARQESASARRQTYQNIPARDKEQADSSTASSSQGHWNGLQVQSELAPAVLSEGGGSTKKHTVIGLTLWKSPQPLIPPQSRNPQLVAPLADVPVCVDM</sequence>
<name>A0A135SYI0_9PEZI</name>
<evidence type="ECO:0000313" key="3">
    <source>
        <dbReference type="Proteomes" id="UP000070054"/>
    </source>
</evidence>
<evidence type="ECO:0000313" key="2">
    <source>
        <dbReference type="EMBL" id="KXH40970.1"/>
    </source>
</evidence>
<feature type="compositionally biased region" description="Polar residues" evidence="1">
    <location>
        <begin position="86"/>
        <end position="97"/>
    </location>
</feature>
<organism evidence="2 3">
    <name type="scientific">Colletotrichum nymphaeae SA-01</name>
    <dbReference type="NCBI Taxonomy" id="1460502"/>
    <lineage>
        <taxon>Eukaryota</taxon>
        <taxon>Fungi</taxon>
        <taxon>Dikarya</taxon>
        <taxon>Ascomycota</taxon>
        <taxon>Pezizomycotina</taxon>
        <taxon>Sordariomycetes</taxon>
        <taxon>Hypocreomycetidae</taxon>
        <taxon>Glomerellales</taxon>
        <taxon>Glomerellaceae</taxon>
        <taxon>Colletotrichum</taxon>
        <taxon>Colletotrichum acutatum species complex</taxon>
    </lineage>
</organism>
<feature type="compositionally biased region" description="Polar residues" evidence="1">
    <location>
        <begin position="107"/>
        <end position="117"/>
    </location>
</feature>
<dbReference type="AlphaFoldDB" id="A0A135SYI0"/>
<feature type="compositionally biased region" description="Low complexity" evidence="1">
    <location>
        <begin position="44"/>
        <end position="66"/>
    </location>
</feature>
<evidence type="ECO:0000256" key="1">
    <source>
        <dbReference type="SAM" id="MobiDB-lite"/>
    </source>
</evidence>
<keyword evidence="3" id="KW-1185">Reference proteome</keyword>
<reference evidence="2 3" key="1">
    <citation type="submission" date="2014-02" db="EMBL/GenBank/DDBJ databases">
        <title>The genome sequence of Colletotrichum nymphaeae SA-01.</title>
        <authorList>
            <person name="Baroncelli R."/>
            <person name="Thon M.R."/>
        </authorList>
    </citation>
    <scope>NUCLEOTIDE SEQUENCE [LARGE SCALE GENOMIC DNA]</scope>
    <source>
        <strain evidence="2 3">SA-01</strain>
    </source>
</reference>